<sequence>MPLGNPNKEVKESRHSEPVKSNKEPITTQPSAHINDKVEGTTKLDEAQTGLRCKEKAKGIMEDQMGLGIESMMDLGHTSEGGAEVEASGCSTSAGTLTKNNGSSTPSPKATKKKKGEKKRRATQSPS</sequence>
<feature type="compositionally biased region" description="Polar residues" evidence="1">
    <location>
        <begin position="89"/>
        <end position="101"/>
    </location>
</feature>
<feature type="compositionally biased region" description="Basic and acidic residues" evidence="1">
    <location>
        <begin position="8"/>
        <end position="23"/>
    </location>
</feature>
<reference evidence="2" key="2">
    <citation type="journal article" date="2023" name="Int. J. Mol. Sci.">
        <title>De Novo Assembly and Annotation of 11 Diverse Shrub Willow (Salix) Genomes Reveals Novel Gene Organization in Sex-Linked Regions.</title>
        <authorList>
            <person name="Hyden B."/>
            <person name="Feng K."/>
            <person name="Yates T.B."/>
            <person name="Jawdy S."/>
            <person name="Cereghino C."/>
            <person name="Smart L.B."/>
            <person name="Muchero W."/>
        </authorList>
    </citation>
    <scope>NUCLEOTIDE SEQUENCE</scope>
    <source>
        <tissue evidence="2">Shoot tip</tissue>
    </source>
</reference>
<accession>A0A9Q0ZTM5</accession>
<feature type="compositionally biased region" description="Basic residues" evidence="1">
    <location>
        <begin position="110"/>
        <end position="127"/>
    </location>
</feature>
<evidence type="ECO:0000256" key="1">
    <source>
        <dbReference type="SAM" id="MobiDB-lite"/>
    </source>
</evidence>
<feature type="region of interest" description="Disordered" evidence="1">
    <location>
        <begin position="1"/>
        <end position="50"/>
    </location>
</feature>
<organism evidence="2 3">
    <name type="scientific">Salix koriyanagi</name>
    <dbReference type="NCBI Taxonomy" id="2511006"/>
    <lineage>
        <taxon>Eukaryota</taxon>
        <taxon>Viridiplantae</taxon>
        <taxon>Streptophyta</taxon>
        <taxon>Embryophyta</taxon>
        <taxon>Tracheophyta</taxon>
        <taxon>Spermatophyta</taxon>
        <taxon>Magnoliopsida</taxon>
        <taxon>eudicotyledons</taxon>
        <taxon>Gunneridae</taxon>
        <taxon>Pentapetalae</taxon>
        <taxon>rosids</taxon>
        <taxon>fabids</taxon>
        <taxon>Malpighiales</taxon>
        <taxon>Salicaceae</taxon>
        <taxon>Saliceae</taxon>
        <taxon>Salix</taxon>
    </lineage>
</organism>
<name>A0A9Q0ZTM5_9ROSI</name>
<feature type="compositionally biased region" description="Basic and acidic residues" evidence="1">
    <location>
        <begin position="34"/>
        <end position="50"/>
    </location>
</feature>
<dbReference type="AlphaFoldDB" id="A0A9Q0ZTM5"/>
<gene>
    <name evidence="2" type="ORF">OIU74_028854</name>
</gene>
<comment type="caution">
    <text evidence="2">The sequence shown here is derived from an EMBL/GenBank/DDBJ whole genome shotgun (WGS) entry which is preliminary data.</text>
</comment>
<dbReference type="EMBL" id="JAPFFM010000009">
    <property type="protein sequence ID" value="KAJ6746261.1"/>
    <property type="molecule type" value="Genomic_DNA"/>
</dbReference>
<evidence type="ECO:0000313" key="2">
    <source>
        <dbReference type="EMBL" id="KAJ6746261.1"/>
    </source>
</evidence>
<protein>
    <submittedName>
        <fullName evidence="2">Uncharacterized protein</fullName>
    </submittedName>
</protein>
<proteinExistence type="predicted"/>
<feature type="region of interest" description="Disordered" evidence="1">
    <location>
        <begin position="74"/>
        <end position="127"/>
    </location>
</feature>
<keyword evidence="3" id="KW-1185">Reference proteome</keyword>
<dbReference type="Proteomes" id="UP001151752">
    <property type="component" value="Chromosome 6"/>
</dbReference>
<reference evidence="2" key="1">
    <citation type="submission" date="2022-11" db="EMBL/GenBank/DDBJ databases">
        <authorList>
            <person name="Hyden B.L."/>
            <person name="Feng K."/>
            <person name="Yates T."/>
            <person name="Jawdy S."/>
            <person name="Smart L.B."/>
            <person name="Muchero W."/>
        </authorList>
    </citation>
    <scope>NUCLEOTIDE SEQUENCE</scope>
    <source>
        <tissue evidence="2">Shoot tip</tissue>
    </source>
</reference>
<evidence type="ECO:0000313" key="3">
    <source>
        <dbReference type="Proteomes" id="UP001151752"/>
    </source>
</evidence>